<accession>A0ACC1ATV0</accession>
<proteinExistence type="predicted"/>
<evidence type="ECO:0000313" key="2">
    <source>
        <dbReference type="Proteomes" id="UP001164250"/>
    </source>
</evidence>
<comment type="caution">
    <text evidence="1">The sequence shown here is derived from an EMBL/GenBank/DDBJ whole genome shotgun (WGS) entry which is preliminary data.</text>
</comment>
<gene>
    <name evidence="1" type="ORF">Patl1_12629</name>
</gene>
<evidence type="ECO:0000313" key="1">
    <source>
        <dbReference type="EMBL" id="KAJ0090093.1"/>
    </source>
</evidence>
<name>A0ACC1ATV0_9ROSI</name>
<sequence length="71" mass="7936">MSSQTAFREVMAGYPTADRLLLLDICYNFSDYTSIPVPDVNFFFGDVEQKTLEVVHDGAGERVSFPPRGCN</sequence>
<dbReference type="Proteomes" id="UP001164250">
    <property type="component" value="Chromosome 8"/>
</dbReference>
<keyword evidence="2" id="KW-1185">Reference proteome</keyword>
<protein>
    <submittedName>
        <fullName evidence="1">Uncharacterized protein</fullName>
    </submittedName>
</protein>
<dbReference type="EMBL" id="CM047904">
    <property type="protein sequence ID" value="KAJ0090093.1"/>
    <property type="molecule type" value="Genomic_DNA"/>
</dbReference>
<organism evidence="1 2">
    <name type="scientific">Pistacia atlantica</name>
    <dbReference type="NCBI Taxonomy" id="434234"/>
    <lineage>
        <taxon>Eukaryota</taxon>
        <taxon>Viridiplantae</taxon>
        <taxon>Streptophyta</taxon>
        <taxon>Embryophyta</taxon>
        <taxon>Tracheophyta</taxon>
        <taxon>Spermatophyta</taxon>
        <taxon>Magnoliopsida</taxon>
        <taxon>eudicotyledons</taxon>
        <taxon>Gunneridae</taxon>
        <taxon>Pentapetalae</taxon>
        <taxon>rosids</taxon>
        <taxon>malvids</taxon>
        <taxon>Sapindales</taxon>
        <taxon>Anacardiaceae</taxon>
        <taxon>Pistacia</taxon>
    </lineage>
</organism>
<reference evidence="2" key="1">
    <citation type="journal article" date="2023" name="G3 (Bethesda)">
        <title>Genome assembly and association tests identify interacting loci associated with vigor, precocity, and sex in interspecific pistachio rootstocks.</title>
        <authorList>
            <person name="Palmer W."/>
            <person name="Jacygrad E."/>
            <person name="Sagayaradj S."/>
            <person name="Cavanaugh K."/>
            <person name="Han R."/>
            <person name="Bertier L."/>
            <person name="Beede B."/>
            <person name="Kafkas S."/>
            <person name="Golino D."/>
            <person name="Preece J."/>
            <person name="Michelmore R."/>
        </authorList>
    </citation>
    <scope>NUCLEOTIDE SEQUENCE [LARGE SCALE GENOMIC DNA]</scope>
</reference>